<proteinExistence type="predicted"/>
<organism evidence="1 2">
    <name type="scientific">Sedimenticola thiotaurini</name>
    <dbReference type="NCBI Taxonomy" id="1543721"/>
    <lineage>
        <taxon>Bacteria</taxon>
        <taxon>Pseudomonadati</taxon>
        <taxon>Pseudomonadota</taxon>
        <taxon>Gammaproteobacteria</taxon>
        <taxon>Chromatiales</taxon>
        <taxon>Sedimenticolaceae</taxon>
        <taxon>Sedimenticola</taxon>
    </lineage>
</organism>
<keyword evidence="2" id="KW-1185">Reference proteome</keyword>
<name>A0A0F7JWK3_9GAMM</name>
<dbReference type="RefSeq" id="WP_046859815.1">
    <property type="nucleotide sequence ID" value="NZ_CP011412.1"/>
</dbReference>
<evidence type="ECO:0000313" key="2">
    <source>
        <dbReference type="Proteomes" id="UP000034410"/>
    </source>
</evidence>
<reference evidence="1 2" key="1">
    <citation type="journal article" date="2015" name="Genome Announc.">
        <title>Complete Genome Sequence of Sedimenticola thiotaurini Strain SIP-G1, a Polyphosphate- and Polyhydroxyalkanoate-Accumulating Sulfur-Oxidizing Gammaproteobacterium Isolated from Salt Marsh Sediments.</title>
        <authorList>
            <person name="Flood B.E."/>
            <person name="Jones D.S."/>
            <person name="Bailey J.V."/>
        </authorList>
    </citation>
    <scope>NUCLEOTIDE SEQUENCE [LARGE SCALE GENOMIC DNA]</scope>
    <source>
        <strain evidence="1 2">SIP-G1</strain>
    </source>
</reference>
<dbReference type="Proteomes" id="UP000034410">
    <property type="component" value="Chromosome"/>
</dbReference>
<accession>A0A0F7JWK3</accession>
<dbReference type="EMBL" id="CP011412">
    <property type="protein sequence ID" value="AKH20886.1"/>
    <property type="molecule type" value="Genomic_DNA"/>
</dbReference>
<sequence>MRFLALIVLINFYTAVYAGWLPPENPSPRKILDEAREDARAGRYEDALLKHLWFHNNALKYDRAFYGVRLSFALSDWQELGHKYPEAMHSLEATRDMAGANVRSSVNYYDSFNDYKSINEKLGEEEKTIQLFRWLDKNRQDRAKKVYRLAQSSLVRAKEYELCSKYIDPENSYLRYVRYFRSGLEFSKQSPFQAKAESFAYTSFSNDVATLVALLARGGRKAEAEEVAEMAMLEWDDANFSSALSEAIEGKVPTPWP</sequence>
<dbReference type="KEGG" id="seds:AAY24_11585"/>
<protein>
    <submittedName>
        <fullName evidence="1">Uncharacterized protein</fullName>
    </submittedName>
</protein>
<evidence type="ECO:0000313" key="1">
    <source>
        <dbReference type="EMBL" id="AKH20886.1"/>
    </source>
</evidence>
<dbReference type="AlphaFoldDB" id="A0A0F7JWK3"/>
<dbReference type="OrthoDB" id="8772062at2"/>
<gene>
    <name evidence="1" type="ORF">AAY24_11585</name>
</gene>